<dbReference type="Proteomes" id="UP001162992">
    <property type="component" value="Chromosome 16"/>
</dbReference>
<name>A0ACC2B9G3_DIPCM</name>
<dbReference type="EMBL" id="CM055107">
    <property type="protein sequence ID" value="KAJ7526396.1"/>
    <property type="molecule type" value="Genomic_DNA"/>
</dbReference>
<keyword evidence="2" id="KW-1185">Reference proteome</keyword>
<reference evidence="2" key="1">
    <citation type="journal article" date="2024" name="Proc. Natl. Acad. Sci. U.S.A.">
        <title>Extraordinary preservation of gene collinearity over three hundred million years revealed in homosporous lycophytes.</title>
        <authorList>
            <person name="Li C."/>
            <person name="Wickell D."/>
            <person name="Kuo L.Y."/>
            <person name="Chen X."/>
            <person name="Nie B."/>
            <person name="Liao X."/>
            <person name="Peng D."/>
            <person name="Ji J."/>
            <person name="Jenkins J."/>
            <person name="Williams M."/>
            <person name="Shu S."/>
            <person name="Plott C."/>
            <person name="Barry K."/>
            <person name="Rajasekar S."/>
            <person name="Grimwood J."/>
            <person name="Han X."/>
            <person name="Sun S."/>
            <person name="Hou Z."/>
            <person name="He W."/>
            <person name="Dai G."/>
            <person name="Sun C."/>
            <person name="Schmutz J."/>
            <person name="Leebens-Mack J.H."/>
            <person name="Li F.W."/>
            <person name="Wang L."/>
        </authorList>
    </citation>
    <scope>NUCLEOTIDE SEQUENCE [LARGE SCALE GENOMIC DNA]</scope>
    <source>
        <strain evidence="2">cv. PW_Plant_1</strain>
    </source>
</reference>
<evidence type="ECO:0000313" key="1">
    <source>
        <dbReference type="EMBL" id="KAJ7526396.1"/>
    </source>
</evidence>
<protein>
    <submittedName>
        <fullName evidence="1">Uncharacterized protein</fullName>
    </submittedName>
</protein>
<sequence>MKAPNGRMKSRHSTLVSFNFKTQDTSIPGSSTHDKNAFLQQLEDIEEDNPMDLPSPPSYPPPDTPQEPMDFLSRTWSVSAIDVARALAPYHETNTQKILKSTVVSNEGFKLETTPFTFPSAMTSKMVMDRIFSPREVCQANPRRNCHSHGPLLCHYSGPLTSSPPPSPRRDDEPQYCTAVPSIKLPLQGKSVRRWLKEMKEKKKETTRAQNAQVHAAVCVAGAAAAIAAVAAATAASSVDEGGSKTSMAVASAASLVAAQCVEVAENMGANHEQVSSVVSSALSVKTAGDMMTLTAAAATALRGAATLKTRIVKETQNYATVAPCERGGSHSNSFSSDMVSEDGEAEYYTQELLAKGYEFLKRSKSGELHWRLVIIFLDKHGQVVLKLQSKHVGGSLKKTKKSMILDVYPDIPSWPGRSLLDNGEQRRYFGLKTTRDYLEKNPETNRLGRLRFLTREIYMFSTYTGPCLKPKTRHWSKKVIYLNTFSNKAQVYMLKPSTV</sequence>
<comment type="caution">
    <text evidence="1">The sequence shown here is derived from an EMBL/GenBank/DDBJ whole genome shotgun (WGS) entry which is preliminary data.</text>
</comment>
<gene>
    <name evidence="1" type="ORF">O6H91_16G005200</name>
</gene>
<accession>A0ACC2B9G3</accession>
<proteinExistence type="predicted"/>
<evidence type="ECO:0000313" key="2">
    <source>
        <dbReference type="Proteomes" id="UP001162992"/>
    </source>
</evidence>
<organism evidence="1 2">
    <name type="scientific">Diphasiastrum complanatum</name>
    <name type="common">Issler's clubmoss</name>
    <name type="synonym">Lycopodium complanatum</name>
    <dbReference type="NCBI Taxonomy" id="34168"/>
    <lineage>
        <taxon>Eukaryota</taxon>
        <taxon>Viridiplantae</taxon>
        <taxon>Streptophyta</taxon>
        <taxon>Embryophyta</taxon>
        <taxon>Tracheophyta</taxon>
        <taxon>Lycopodiopsida</taxon>
        <taxon>Lycopodiales</taxon>
        <taxon>Lycopodiaceae</taxon>
        <taxon>Lycopodioideae</taxon>
        <taxon>Diphasiastrum</taxon>
    </lineage>
</organism>